<protein>
    <recommendedName>
        <fullName evidence="4">diacylglycerol O-acyltransferase</fullName>
        <ecNumber evidence="4">2.3.1.20</ecNumber>
    </recommendedName>
</protein>
<evidence type="ECO:0000313" key="14">
    <source>
        <dbReference type="Proteomes" id="UP001221208"/>
    </source>
</evidence>
<dbReference type="InterPro" id="IPR023213">
    <property type="entry name" value="CAT-like_dom_sf"/>
</dbReference>
<dbReference type="InterPro" id="IPR014292">
    <property type="entry name" value="Acyl_transf_WS/DGAT"/>
</dbReference>
<keyword evidence="9" id="KW-0012">Acyltransferase</keyword>
<comment type="pathway">
    <text evidence="2">Lipid metabolism.</text>
</comment>
<evidence type="ECO:0000256" key="1">
    <source>
        <dbReference type="ARBA" id="ARBA00004771"/>
    </source>
</evidence>
<comment type="similarity">
    <text evidence="3">Belongs to the long-chain O-acyltransferase family.</text>
</comment>
<dbReference type="Proteomes" id="UP001221208">
    <property type="component" value="Unassembled WGS sequence"/>
</dbReference>
<evidence type="ECO:0000256" key="5">
    <source>
        <dbReference type="ARBA" id="ARBA00022516"/>
    </source>
</evidence>
<evidence type="ECO:0000259" key="12">
    <source>
        <dbReference type="Pfam" id="PF06974"/>
    </source>
</evidence>
<dbReference type="RefSeq" id="WP_273669733.1">
    <property type="nucleotide sequence ID" value="NZ_JAQQXR010000001.1"/>
</dbReference>
<evidence type="ECO:0000256" key="10">
    <source>
        <dbReference type="ARBA" id="ARBA00048109"/>
    </source>
</evidence>
<dbReference type="Gene3D" id="3.30.559.30">
    <property type="entry name" value="Nonribosomal peptide synthetase, condensation domain"/>
    <property type="match status" value="1"/>
</dbReference>
<comment type="pathway">
    <text evidence="1">Glycerolipid metabolism; triacylglycerol biosynthesis.</text>
</comment>
<organism evidence="13 14">
    <name type="scientific">Janthinobacterium fluminis</name>
    <dbReference type="NCBI Taxonomy" id="2987524"/>
    <lineage>
        <taxon>Bacteria</taxon>
        <taxon>Pseudomonadati</taxon>
        <taxon>Pseudomonadota</taxon>
        <taxon>Betaproteobacteria</taxon>
        <taxon>Burkholderiales</taxon>
        <taxon>Oxalobacteraceae</taxon>
        <taxon>Janthinobacterium</taxon>
    </lineage>
</organism>
<dbReference type="InterPro" id="IPR009721">
    <property type="entry name" value="O-acyltransferase_WSD1_C"/>
</dbReference>
<name>A0ABT5JWH1_9BURK</name>
<dbReference type="EC" id="2.3.1.20" evidence="4"/>
<proteinExistence type="inferred from homology"/>
<dbReference type="Pfam" id="PF06974">
    <property type="entry name" value="WS_DGAT_C"/>
    <property type="match status" value="1"/>
</dbReference>
<evidence type="ECO:0000256" key="6">
    <source>
        <dbReference type="ARBA" id="ARBA00022679"/>
    </source>
</evidence>
<dbReference type="Gene3D" id="3.30.559.10">
    <property type="entry name" value="Chloramphenicol acetyltransferase-like domain"/>
    <property type="match status" value="1"/>
</dbReference>
<sequence>MKHAYAARAPAPADAAVAPPAGAAAAPMTRRDYAWHRMDGAANLMVINSILLFDGDVDMERLVSTIAHRLPNYPRFTQIVQRRMGRPHWVEDAGFDIRAHIRRDNEAQPASLGELQSRMGRIAHLPLAPGRPLWHMTVIDRAGGGHAIVFRVHHCITDGLGLVHVLNHLTDEHGRHGRTPSPLGHPHRAAAAGNAVCSTLARAWAWLKIAAHVTRLSLLLPDTRTELKAPLTGAKQLLWLPPLDMARVRALAKRMGVTLNDVWVAAVAGALRHYLAERGQAVDGAALRAAVTFNLREKANAYQLGNEFGLVAVALPTHIADPCQRLRQASARMTAIKRSHQPQATMAFLSLAGCLPAPLQRFALNLFTSKGSVVLTNIEGPASRRYLAGRALTDLICWVPQAGQLGVGLAFISYAGQIQLALFVDTGLVSEPARLMALTQDAFAELDKNAAPDS</sequence>
<evidence type="ECO:0000256" key="3">
    <source>
        <dbReference type="ARBA" id="ARBA00009587"/>
    </source>
</evidence>
<reference evidence="13 14" key="1">
    <citation type="submission" date="2022-10" db="EMBL/GenBank/DDBJ databases">
        <title>Janthinobacterium sp. hw3 Genome sequencing.</title>
        <authorList>
            <person name="Park S."/>
        </authorList>
    </citation>
    <scope>NUCLEOTIDE SEQUENCE [LARGE SCALE GENOMIC DNA]</scope>
    <source>
        <strain evidence="14">hw3</strain>
    </source>
</reference>
<keyword evidence="6" id="KW-0808">Transferase</keyword>
<dbReference type="PANTHER" id="PTHR31650:SF1">
    <property type="entry name" value="WAX ESTER SYNTHASE_DIACYLGLYCEROL ACYLTRANSFERASE 4-RELATED"/>
    <property type="match status" value="1"/>
</dbReference>
<dbReference type="NCBIfam" id="TIGR02946">
    <property type="entry name" value="acyl_WS_DGAT"/>
    <property type="match status" value="1"/>
</dbReference>
<evidence type="ECO:0000256" key="2">
    <source>
        <dbReference type="ARBA" id="ARBA00005189"/>
    </source>
</evidence>
<dbReference type="Pfam" id="PF03007">
    <property type="entry name" value="WS_DGAT_cat"/>
    <property type="match status" value="1"/>
</dbReference>
<gene>
    <name evidence="13" type="ORF">OIK44_05705</name>
</gene>
<evidence type="ECO:0000256" key="4">
    <source>
        <dbReference type="ARBA" id="ARBA00013244"/>
    </source>
</evidence>
<dbReference type="PANTHER" id="PTHR31650">
    <property type="entry name" value="O-ACYLTRANSFERASE (WSD1-LIKE) FAMILY PROTEIN"/>
    <property type="match status" value="1"/>
</dbReference>
<dbReference type="InterPro" id="IPR045034">
    <property type="entry name" value="O-acyltransferase_WSD1-like"/>
</dbReference>
<keyword evidence="14" id="KW-1185">Reference proteome</keyword>
<keyword evidence="8" id="KW-0443">Lipid metabolism</keyword>
<evidence type="ECO:0000313" key="13">
    <source>
        <dbReference type="EMBL" id="MDC8757085.1"/>
    </source>
</evidence>
<feature type="domain" description="O-acyltransferase WSD1-like N-terminal" evidence="11">
    <location>
        <begin position="38"/>
        <end position="262"/>
    </location>
</feature>
<feature type="domain" description="O-acyltransferase WSD1 C-terminal" evidence="12">
    <location>
        <begin position="305"/>
        <end position="446"/>
    </location>
</feature>
<keyword evidence="5" id="KW-0444">Lipid biosynthesis</keyword>
<evidence type="ECO:0000259" key="11">
    <source>
        <dbReference type="Pfam" id="PF03007"/>
    </source>
</evidence>
<comment type="caution">
    <text evidence="13">The sequence shown here is derived from an EMBL/GenBank/DDBJ whole genome shotgun (WGS) entry which is preliminary data.</text>
</comment>
<dbReference type="InterPro" id="IPR004255">
    <property type="entry name" value="O-acyltransferase_WSD1_N"/>
</dbReference>
<keyword evidence="7" id="KW-0319">Glycerol metabolism</keyword>
<evidence type="ECO:0000256" key="9">
    <source>
        <dbReference type="ARBA" id="ARBA00023315"/>
    </source>
</evidence>
<accession>A0ABT5JWH1</accession>
<comment type="catalytic activity">
    <reaction evidence="10">
        <text>an acyl-CoA + a 1,2-diacyl-sn-glycerol = a triacyl-sn-glycerol + CoA</text>
        <dbReference type="Rhea" id="RHEA:10868"/>
        <dbReference type="ChEBI" id="CHEBI:17815"/>
        <dbReference type="ChEBI" id="CHEBI:57287"/>
        <dbReference type="ChEBI" id="CHEBI:58342"/>
        <dbReference type="ChEBI" id="CHEBI:64615"/>
        <dbReference type="EC" id="2.3.1.20"/>
    </reaction>
</comment>
<dbReference type="SUPFAM" id="SSF52777">
    <property type="entry name" value="CoA-dependent acyltransferases"/>
    <property type="match status" value="2"/>
</dbReference>
<evidence type="ECO:0000256" key="7">
    <source>
        <dbReference type="ARBA" id="ARBA00022798"/>
    </source>
</evidence>
<evidence type="ECO:0000256" key="8">
    <source>
        <dbReference type="ARBA" id="ARBA00023098"/>
    </source>
</evidence>
<dbReference type="EMBL" id="JAQQXR010000001">
    <property type="protein sequence ID" value="MDC8757085.1"/>
    <property type="molecule type" value="Genomic_DNA"/>
</dbReference>